<evidence type="ECO:0000313" key="7">
    <source>
        <dbReference type="Proteomes" id="UP000287033"/>
    </source>
</evidence>
<dbReference type="PANTHER" id="PTHR47187:SF1">
    <property type="entry name" value="NFATC2-INTERACTING PROTEIN"/>
    <property type="match status" value="1"/>
</dbReference>
<keyword evidence="7" id="KW-1185">Reference proteome</keyword>
<dbReference type="PANTHER" id="PTHR47187">
    <property type="entry name" value="NFATC2-INTERACTING PROTEIN"/>
    <property type="match status" value="1"/>
</dbReference>
<reference evidence="6 7" key="1">
    <citation type="journal article" date="2018" name="Nat. Ecol. Evol.">
        <title>Shark genomes provide insights into elasmobranch evolution and the origin of vertebrates.</title>
        <authorList>
            <person name="Hara Y"/>
            <person name="Yamaguchi K"/>
            <person name="Onimaru K"/>
            <person name="Kadota M"/>
            <person name="Koyanagi M"/>
            <person name="Keeley SD"/>
            <person name="Tatsumi K"/>
            <person name="Tanaka K"/>
            <person name="Motone F"/>
            <person name="Kageyama Y"/>
            <person name="Nozu R"/>
            <person name="Adachi N"/>
            <person name="Nishimura O"/>
            <person name="Nakagawa R"/>
            <person name="Tanegashima C"/>
            <person name="Kiyatake I"/>
            <person name="Matsumoto R"/>
            <person name="Murakumo K"/>
            <person name="Nishida K"/>
            <person name="Terakita A"/>
            <person name="Kuratani S"/>
            <person name="Sato K"/>
            <person name="Hyodo S Kuraku.S."/>
        </authorList>
    </citation>
    <scope>NUCLEOTIDE SEQUENCE [LARGE SCALE GENOMIC DNA]</scope>
</reference>
<dbReference type="SUPFAM" id="SSF54236">
    <property type="entry name" value="Ubiquitin-like"/>
    <property type="match status" value="1"/>
</dbReference>
<dbReference type="Proteomes" id="UP000287033">
    <property type="component" value="Unassembled WGS sequence"/>
</dbReference>
<comment type="caution">
    <text evidence="6">The sequence shown here is derived from an EMBL/GenBank/DDBJ whole genome shotgun (WGS) entry which is preliminary data.</text>
</comment>
<evidence type="ECO:0000313" key="6">
    <source>
        <dbReference type="EMBL" id="GCC36452.1"/>
    </source>
</evidence>
<sequence length="92" mass="10684">CFVMSEYPVQPTDGQDKICLRVRGVERNSFQDITIGKTESLKRLMEDYKERMALQRCRLTFHFDGAELSESSTPQDNEMENDDVIDVWICSS</sequence>
<evidence type="ECO:0000256" key="2">
    <source>
        <dbReference type="ARBA" id="ARBA00023242"/>
    </source>
</evidence>
<dbReference type="GO" id="GO:0005634">
    <property type="term" value="C:nucleus"/>
    <property type="evidence" value="ECO:0007669"/>
    <property type="project" value="UniProtKB-SubCell"/>
</dbReference>
<comment type="subcellular location">
    <subcellularLocation>
        <location evidence="1">Nucleus</location>
    </subcellularLocation>
</comment>
<feature type="non-terminal residue" evidence="6">
    <location>
        <position position="1"/>
    </location>
</feature>
<evidence type="ECO:0000259" key="5">
    <source>
        <dbReference type="Pfam" id="PF11976"/>
    </source>
</evidence>
<proteinExistence type="predicted"/>
<evidence type="ECO:0000256" key="1">
    <source>
        <dbReference type="ARBA" id="ARBA00004123"/>
    </source>
</evidence>
<dbReference type="InterPro" id="IPR022617">
    <property type="entry name" value="Rad60/SUMO-like_dom"/>
</dbReference>
<dbReference type="OrthoDB" id="9948978at2759"/>
<organism evidence="6 7">
    <name type="scientific">Chiloscyllium punctatum</name>
    <name type="common">Brownbanded bambooshark</name>
    <name type="synonym">Hemiscyllium punctatum</name>
    <dbReference type="NCBI Taxonomy" id="137246"/>
    <lineage>
        <taxon>Eukaryota</taxon>
        <taxon>Metazoa</taxon>
        <taxon>Chordata</taxon>
        <taxon>Craniata</taxon>
        <taxon>Vertebrata</taxon>
        <taxon>Chondrichthyes</taxon>
        <taxon>Elasmobranchii</taxon>
        <taxon>Galeomorphii</taxon>
        <taxon>Galeoidea</taxon>
        <taxon>Orectolobiformes</taxon>
        <taxon>Hemiscylliidae</taxon>
        <taxon>Chiloscyllium</taxon>
    </lineage>
</organism>
<gene>
    <name evidence="6" type="ORF">chiPu_0014946</name>
</gene>
<evidence type="ECO:0000256" key="3">
    <source>
        <dbReference type="ARBA" id="ARBA00039921"/>
    </source>
</evidence>
<dbReference type="Gene3D" id="3.10.20.90">
    <property type="entry name" value="Phosphatidylinositol 3-kinase Catalytic Subunit, Chain A, domain 1"/>
    <property type="match status" value="1"/>
</dbReference>
<dbReference type="GO" id="GO:0045944">
    <property type="term" value="P:positive regulation of transcription by RNA polymerase II"/>
    <property type="evidence" value="ECO:0007669"/>
    <property type="project" value="TreeGrafter"/>
</dbReference>
<accession>A0A401T1B0</accession>
<dbReference type="STRING" id="137246.A0A401T1B0"/>
<name>A0A401T1B0_CHIPU</name>
<dbReference type="InterPro" id="IPR029071">
    <property type="entry name" value="Ubiquitin-like_domsf"/>
</dbReference>
<keyword evidence="2" id="KW-0539">Nucleus</keyword>
<dbReference type="EMBL" id="BEZZ01000834">
    <property type="protein sequence ID" value="GCC36452.1"/>
    <property type="molecule type" value="Genomic_DNA"/>
</dbReference>
<evidence type="ECO:0000256" key="4">
    <source>
        <dbReference type="ARBA" id="ARBA00042764"/>
    </source>
</evidence>
<dbReference type="InterPro" id="IPR052324">
    <property type="entry name" value="NFATC2-Int_DNA_Repair"/>
</dbReference>
<dbReference type="Pfam" id="PF11976">
    <property type="entry name" value="Rad60-SLD"/>
    <property type="match status" value="1"/>
</dbReference>
<dbReference type="AlphaFoldDB" id="A0A401T1B0"/>
<feature type="domain" description="Rad60/SUMO-like" evidence="5">
    <location>
        <begin position="33"/>
        <end position="89"/>
    </location>
</feature>
<protein>
    <recommendedName>
        <fullName evidence="3">NFATC2-interacting protein</fullName>
    </recommendedName>
    <alternativeName>
        <fullName evidence="4">Nuclear factor of activated T-cells, cytoplasmic 2-interacting protein</fullName>
    </alternativeName>
</protein>